<reference evidence="1" key="1">
    <citation type="submission" date="2018-03" db="EMBL/GenBank/DDBJ databases">
        <authorList>
            <person name="Guldener U."/>
        </authorList>
    </citation>
    <scope>NUCLEOTIDE SEQUENCE</scope>
</reference>
<name>A0AAE8LY18_9HYPO</name>
<proteinExistence type="predicted"/>
<sequence>MSTSNNNQTGPSSDRPRWLVDIEETIEEECDEFASESPYYEIVRDLLLAPEDDSNEVSQAISRFYGLYAAGAEDEIRKPPEYSAGHKLNSIASIAFETAAEVLFTTYQHDRLVELLIGIKEEAADEYITEHPKFVYYGWGLETAASESWNAGHVDASTQKFATEPESVWTESWINKAALLAKLFKGGLLDADGPRWIANDFERAFESNTPGDVTSDIGRQAQVLALVNYILIAGEAFAKEAKTPSQKWHFELNAKKWRLWASKLREVADVVDEDTTWDLKERAQKAYNKMVDLYPEAFQHE</sequence>
<comment type="caution">
    <text evidence="1">The sequence shown here is derived from an EMBL/GenBank/DDBJ whole genome shotgun (WGS) entry which is preliminary data.</text>
</comment>
<keyword evidence="2" id="KW-1185">Reference proteome</keyword>
<accession>A0AAE8LY18</accession>
<gene>
    <name evidence="1" type="ORF">FTOL_00383</name>
</gene>
<dbReference type="AlphaFoldDB" id="A0AAE8LY18"/>
<dbReference type="EMBL" id="ONZP01000016">
    <property type="protein sequence ID" value="SPJ70655.1"/>
    <property type="molecule type" value="Genomic_DNA"/>
</dbReference>
<evidence type="ECO:0000313" key="2">
    <source>
        <dbReference type="Proteomes" id="UP001187734"/>
    </source>
</evidence>
<organism evidence="1 2">
    <name type="scientific">Fusarium torulosum</name>
    <dbReference type="NCBI Taxonomy" id="33205"/>
    <lineage>
        <taxon>Eukaryota</taxon>
        <taxon>Fungi</taxon>
        <taxon>Dikarya</taxon>
        <taxon>Ascomycota</taxon>
        <taxon>Pezizomycotina</taxon>
        <taxon>Sordariomycetes</taxon>
        <taxon>Hypocreomycetidae</taxon>
        <taxon>Hypocreales</taxon>
        <taxon>Nectriaceae</taxon>
        <taxon>Fusarium</taxon>
    </lineage>
</organism>
<evidence type="ECO:0000313" key="1">
    <source>
        <dbReference type="EMBL" id="SPJ70655.1"/>
    </source>
</evidence>
<protein>
    <submittedName>
        <fullName evidence="1">Uncharacterized protein</fullName>
    </submittedName>
</protein>
<dbReference type="Proteomes" id="UP001187734">
    <property type="component" value="Unassembled WGS sequence"/>
</dbReference>